<dbReference type="InterPro" id="IPR006145">
    <property type="entry name" value="PsdUridine_synth_RsuA/RluA"/>
</dbReference>
<reference evidence="11" key="1">
    <citation type="submission" date="2022-11" db="EMBL/GenBank/DDBJ databases">
        <title>Alteromonas sp. nov., isolated from sea water of the Qingdao.</title>
        <authorList>
            <person name="Wang Q."/>
        </authorList>
    </citation>
    <scope>NUCLEOTIDE SEQUENCE</scope>
    <source>
        <strain evidence="11">ASW11-7</strain>
    </source>
</reference>
<evidence type="ECO:0000256" key="3">
    <source>
        <dbReference type="ARBA" id="ARBA00036607"/>
    </source>
</evidence>
<evidence type="ECO:0000313" key="12">
    <source>
        <dbReference type="Proteomes" id="UP001142810"/>
    </source>
</evidence>
<dbReference type="Proteomes" id="UP001142810">
    <property type="component" value="Unassembled WGS sequence"/>
</dbReference>
<evidence type="ECO:0000313" key="11">
    <source>
        <dbReference type="EMBL" id="MCW8107535.1"/>
    </source>
</evidence>
<dbReference type="PANTHER" id="PTHR21600:SF56">
    <property type="entry name" value="TRNA PSEUDOURIDINE SYNTHASE C"/>
    <property type="match status" value="1"/>
</dbReference>
<name>A0ABT3P4W0_9ALTE</name>
<evidence type="ECO:0000256" key="5">
    <source>
        <dbReference type="ARBA" id="ARBA00038943"/>
    </source>
</evidence>
<keyword evidence="12" id="KW-1185">Reference proteome</keyword>
<organism evidence="11 12">
    <name type="scientific">Alteromonas aquimaris</name>
    <dbReference type="NCBI Taxonomy" id="2998417"/>
    <lineage>
        <taxon>Bacteria</taxon>
        <taxon>Pseudomonadati</taxon>
        <taxon>Pseudomonadota</taxon>
        <taxon>Gammaproteobacteria</taxon>
        <taxon>Alteromonadales</taxon>
        <taxon>Alteromonadaceae</taxon>
        <taxon>Alteromonas/Salinimonas group</taxon>
        <taxon>Alteromonas</taxon>
    </lineage>
</organism>
<evidence type="ECO:0000256" key="2">
    <source>
        <dbReference type="ARBA" id="ARBA00023235"/>
    </source>
</evidence>
<dbReference type="Gene3D" id="3.30.2350.10">
    <property type="entry name" value="Pseudouridine synthase"/>
    <property type="match status" value="1"/>
</dbReference>
<comment type="catalytic activity">
    <reaction evidence="3">
        <text>uridine(65) in tRNA = pseudouridine(65) in tRNA</text>
        <dbReference type="Rhea" id="RHEA:42536"/>
        <dbReference type="Rhea" id="RHEA-COMP:10103"/>
        <dbReference type="Rhea" id="RHEA-COMP:10104"/>
        <dbReference type="ChEBI" id="CHEBI:65314"/>
        <dbReference type="ChEBI" id="CHEBI:65315"/>
        <dbReference type="EC" id="5.4.99.26"/>
    </reaction>
</comment>
<evidence type="ECO:0000256" key="1">
    <source>
        <dbReference type="ARBA" id="ARBA00022694"/>
    </source>
</evidence>
<dbReference type="InterPro" id="IPR050188">
    <property type="entry name" value="RluA_PseudoU_synthase"/>
</dbReference>
<dbReference type="PROSITE" id="PS01129">
    <property type="entry name" value="PSI_RLU"/>
    <property type="match status" value="1"/>
</dbReference>
<dbReference type="EMBL" id="JAPFRD010000005">
    <property type="protein sequence ID" value="MCW8107535.1"/>
    <property type="molecule type" value="Genomic_DNA"/>
</dbReference>
<accession>A0ABT3P4W0</accession>
<evidence type="ECO:0000256" key="4">
    <source>
        <dbReference type="ARBA" id="ARBA00037670"/>
    </source>
</evidence>
<evidence type="ECO:0000256" key="7">
    <source>
        <dbReference type="ARBA" id="ARBA00041803"/>
    </source>
</evidence>
<dbReference type="SUPFAM" id="SSF55120">
    <property type="entry name" value="Pseudouridine synthase"/>
    <property type="match status" value="1"/>
</dbReference>
<keyword evidence="1" id="KW-0819">tRNA processing</keyword>
<proteinExistence type="predicted"/>
<evidence type="ECO:0000259" key="10">
    <source>
        <dbReference type="Pfam" id="PF00849"/>
    </source>
</evidence>
<sequence>MADFFKILYQDDNLIAIDKPPGLLVHRSPIAKHETEFAVQLLRDQVGRYVYPVHRLDRPTSGVLLFTFSPELVSAIGAQWMQKQVRKEYTAIVRGFVTGAGLIDYELSFKRDKFADKGKHLNNAPQPACTEYHGLENFVIPHPVGRYESARYALIKLNPITGRKHQLRRHLAHIRHPIIGDTTHGDGKQNKFLREHFGFQQLALSCTRLTFLHPIANRSCSITCQPHADMIKLLADWQQFKQ</sequence>
<dbReference type="PANTHER" id="PTHR21600">
    <property type="entry name" value="MITOCHONDRIAL RNA PSEUDOURIDINE SYNTHASE"/>
    <property type="match status" value="1"/>
</dbReference>
<keyword evidence="2" id="KW-0413">Isomerase</keyword>
<feature type="domain" description="Pseudouridine synthase RsuA/RluA-like" evidence="10">
    <location>
        <begin position="13"/>
        <end position="173"/>
    </location>
</feature>
<protein>
    <recommendedName>
        <fullName evidence="6">tRNA pseudouridine synthase C</fullName>
        <ecNumber evidence="5">5.4.99.26</ecNumber>
    </recommendedName>
    <alternativeName>
        <fullName evidence="8">tRNA pseudouridine(65) synthase</fullName>
    </alternativeName>
    <alternativeName>
        <fullName evidence="9">tRNA pseudouridylate synthase C</fullName>
    </alternativeName>
    <alternativeName>
        <fullName evidence="7">tRNA-uridine isomerase C</fullName>
    </alternativeName>
</protein>
<comment type="function">
    <text evidence="4">Responsible for synthesis of pseudouridine from uracil-65 in transfer RNAs.</text>
</comment>
<comment type="caution">
    <text evidence="11">The sequence shown here is derived from an EMBL/GenBank/DDBJ whole genome shotgun (WGS) entry which is preliminary data.</text>
</comment>
<dbReference type="InterPro" id="IPR006224">
    <property type="entry name" value="PsdUridine_synth_RluA-like_CS"/>
</dbReference>
<dbReference type="EC" id="5.4.99.26" evidence="5"/>
<evidence type="ECO:0000256" key="9">
    <source>
        <dbReference type="ARBA" id="ARBA00043049"/>
    </source>
</evidence>
<dbReference type="InterPro" id="IPR020103">
    <property type="entry name" value="PsdUridine_synth_cat_dom_sf"/>
</dbReference>
<gene>
    <name evidence="11" type="ORF">OPS25_03325</name>
</gene>
<evidence type="ECO:0000256" key="8">
    <source>
        <dbReference type="ARBA" id="ARBA00041975"/>
    </source>
</evidence>
<evidence type="ECO:0000256" key="6">
    <source>
        <dbReference type="ARBA" id="ARBA00040675"/>
    </source>
</evidence>
<dbReference type="Pfam" id="PF00849">
    <property type="entry name" value="PseudoU_synth_2"/>
    <property type="match status" value="1"/>
</dbReference>